<evidence type="ECO:0000313" key="3">
    <source>
        <dbReference type="EMBL" id="VDK29864.1"/>
    </source>
</evidence>
<accession>A0A183CY07</accession>
<dbReference type="WBParaSite" id="GPUH_0000135001-mRNA-1">
    <property type="protein sequence ID" value="GPUH_0000135001-mRNA-1"/>
    <property type="gene ID" value="GPUH_0000135001"/>
</dbReference>
<dbReference type="InterPro" id="IPR016024">
    <property type="entry name" value="ARM-type_fold"/>
</dbReference>
<sequence length="230" mass="25111">MFAPERNPSDCASIVVPCLIELCKDAESGTREAALNTIAQCIPFLSKDNRKNSILPLLKKCAEQAIVAQDETLGVVARNLGQWLFSLKDVLTAKESAWFLEIYVRIASLGRAFLTSDGASSNIQIATRRMSAYNFPCIVLAYGEDCFKDRLLPILEGFCSDPDDDVRSATAAGFHEIVKLLPNEPSLIAPFTELIRGSSAEVVGHLMNGLDRILPALYSCVSGQNNSVRK</sequence>
<dbReference type="Gene3D" id="1.25.10.10">
    <property type="entry name" value="Leucine-rich Repeat Variant"/>
    <property type="match status" value="1"/>
</dbReference>
<dbReference type="Proteomes" id="UP000271098">
    <property type="component" value="Unassembled WGS sequence"/>
</dbReference>
<feature type="repeat" description="HEAT" evidence="2">
    <location>
        <begin position="151"/>
        <end position="184"/>
    </location>
</feature>
<evidence type="ECO:0000313" key="5">
    <source>
        <dbReference type="WBParaSite" id="GPUH_0000135001-mRNA-1"/>
    </source>
</evidence>
<organism evidence="5">
    <name type="scientific">Gongylonema pulchrum</name>
    <dbReference type="NCBI Taxonomy" id="637853"/>
    <lineage>
        <taxon>Eukaryota</taxon>
        <taxon>Metazoa</taxon>
        <taxon>Ecdysozoa</taxon>
        <taxon>Nematoda</taxon>
        <taxon>Chromadorea</taxon>
        <taxon>Rhabditida</taxon>
        <taxon>Spirurina</taxon>
        <taxon>Spiruromorpha</taxon>
        <taxon>Spiruroidea</taxon>
        <taxon>Gongylonematidae</taxon>
        <taxon>Gongylonema</taxon>
    </lineage>
</organism>
<reference evidence="3 4" key="2">
    <citation type="submission" date="2018-11" db="EMBL/GenBank/DDBJ databases">
        <authorList>
            <consortium name="Pathogen Informatics"/>
        </authorList>
    </citation>
    <scope>NUCLEOTIDE SEQUENCE [LARGE SCALE GENOMIC DNA]</scope>
</reference>
<dbReference type="EMBL" id="UYRT01001601">
    <property type="protein sequence ID" value="VDK29864.1"/>
    <property type="molecule type" value="Genomic_DNA"/>
</dbReference>
<name>A0A183CY07_9BILA</name>
<dbReference type="InterPro" id="IPR021133">
    <property type="entry name" value="HEAT_type_2"/>
</dbReference>
<keyword evidence="4" id="KW-1185">Reference proteome</keyword>
<evidence type="ECO:0000313" key="4">
    <source>
        <dbReference type="Proteomes" id="UP000271098"/>
    </source>
</evidence>
<dbReference type="PROSITE" id="PS50077">
    <property type="entry name" value="HEAT_REPEAT"/>
    <property type="match status" value="2"/>
</dbReference>
<feature type="repeat" description="HEAT" evidence="2">
    <location>
        <begin position="15"/>
        <end position="53"/>
    </location>
</feature>
<dbReference type="GO" id="GO:0008287">
    <property type="term" value="C:protein serine/threonine phosphatase complex"/>
    <property type="evidence" value="ECO:0007669"/>
    <property type="project" value="TreeGrafter"/>
</dbReference>
<reference evidence="5" key="1">
    <citation type="submission" date="2016-06" db="UniProtKB">
        <authorList>
            <consortium name="WormBaseParasite"/>
        </authorList>
    </citation>
    <scope>IDENTIFICATION</scope>
</reference>
<protein>
    <submittedName>
        <fullName evidence="5">TOG domain-containing protein</fullName>
    </submittedName>
</protein>
<dbReference type="Pfam" id="PF02985">
    <property type="entry name" value="HEAT"/>
    <property type="match status" value="1"/>
</dbReference>
<dbReference type="PANTHER" id="PTHR21467:SF0">
    <property type="entry name" value="SERINE_THREONINE-PROTEIN PHOSPHATASE 4 REGULATORY SUBUNIT 4"/>
    <property type="match status" value="1"/>
</dbReference>
<gene>
    <name evidence="3" type="ORF">GPUH_LOCUS1348</name>
</gene>
<dbReference type="GO" id="GO:0019888">
    <property type="term" value="F:protein phosphatase regulator activity"/>
    <property type="evidence" value="ECO:0007669"/>
    <property type="project" value="TreeGrafter"/>
</dbReference>
<dbReference type="AlphaFoldDB" id="A0A183CY07"/>
<dbReference type="PANTHER" id="PTHR21467">
    <property type="entry name" value="PROTEIN PHOSPHATASE 4 REGULATORY SUBUNIT 4 PPP4R4"/>
    <property type="match status" value="1"/>
</dbReference>
<keyword evidence="1" id="KW-0677">Repeat</keyword>
<dbReference type="InterPro" id="IPR000357">
    <property type="entry name" value="HEAT"/>
</dbReference>
<dbReference type="GO" id="GO:0005829">
    <property type="term" value="C:cytosol"/>
    <property type="evidence" value="ECO:0007669"/>
    <property type="project" value="TreeGrafter"/>
</dbReference>
<dbReference type="InterPro" id="IPR011989">
    <property type="entry name" value="ARM-like"/>
</dbReference>
<evidence type="ECO:0000256" key="1">
    <source>
        <dbReference type="ARBA" id="ARBA00022737"/>
    </source>
</evidence>
<proteinExistence type="predicted"/>
<evidence type="ECO:0000256" key="2">
    <source>
        <dbReference type="PROSITE-ProRule" id="PRU00103"/>
    </source>
</evidence>
<dbReference type="InterPro" id="IPR039918">
    <property type="entry name" value="PPP4R4"/>
</dbReference>
<dbReference type="SUPFAM" id="SSF48371">
    <property type="entry name" value="ARM repeat"/>
    <property type="match status" value="1"/>
</dbReference>
<dbReference type="OrthoDB" id="340346at2759"/>